<feature type="domain" description="Response regulatory" evidence="2">
    <location>
        <begin position="4"/>
        <end position="119"/>
    </location>
</feature>
<dbReference type="EMBL" id="CP137578">
    <property type="protein sequence ID" value="WOX27790.1"/>
    <property type="molecule type" value="Genomic_DNA"/>
</dbReference>
<protein>
    <submittedName>
        <fullName evidence="3">Response regulator</fullName>
    </submittedName>
</protein>
<dbReference type="AlphaFoldDB" id="A0A8I2KRP0"/>
<dbReference type="SUPFAM" id="SSF52172">
    <property type="entry name" value="CheY-like"/>
    <property type="match status" value="1"/>
</dbReference>
<keyword evidence="6" id="KW-1185">Reference proteome</keyword>
<dbReference type="InterPro" id="IPR052048">
    <property type="entry name" value="ST_Response_Regulator"/>
</dbReference>
<keyword evidence="1" id="KW-0597">Phosphoprotein</keyword>
<dbReference type="SMART" id="SM00448">
    <property type="entry name" value="REC"/>
    <property type="match status" value="1"/>
</dbReference>
<sequence>MSYSVLVCDDSAVARKQVIKNLQSKLDLTLHQAQNGQQAIDLLKTQQIDLLCLDLTMPILDGIAVLEAIKAHRIECFVVVISADVQAKMKERVANLGALGFLEKPVKAEQLLGLLHQFGIR</sequence>
<proteinExistence type="predicted"/>
<dbReference type="GeneID" id="67502715"/>
<organism evidence="3 5">
    <name type="scientific">Pseudoalteromonas maricaloris</name>
    <dbReference type="NCBI Taxonomy" id="184924"/>
    <lineage>
        <taxon>Bacteria</taxon>
        <taxon>Pseudomonadati</taxon>
        <taxon>Pseudomonadota</taxon>
        <taxon>Gammaproteobacteria</taxon>
        <taxon>Alteromonadales</taxon>
        <taxon>Pseudoalteromonadaceae</taxon>
        <taxon>Pseudoalteromonas</taxon>
    </lineage>
</organism>
<evidence type="ECO:0000313" key="6">
    <source>
        <dbReference type="Proteomes" id="UP001304419"/>
    </source>
</evidence>
<reference evidence="3" key="1">
    <citation type="submission" date="2019-10" db="EMBL/GenBank/DDBJ databases">
        <authorList>
            <person name="Paulsen S."/>
        </authorList>
    </citation>
    <scope>NUCLEOTIDE SEQUENCE</scope>
    <source>
        <strain evidence="3">LMG 19692</strain>
    </source>
</reference>
<dbReference type="PROSITE" id="PS50110">
    <property type="entry name" value="RESPONSE_REGULATORY"/>
    <property type="match status" value="1"/>
</dbReference>
<dbReference type="InterPro" id="IPR001789">
    <property type="entry name" value="Sig_transdc_resp-reg_receiver"/>
</dbReference>
<dbReference type="InterPro" id="IPR011006">
    <property type="entry name" value="CheY-like_superfamily"/>
</dbReference>
<evidence type="ECO:0000313" key="4">
    <source>
        <dbReference type="EMBL" id="WOX27790.1"/>
    </source>
</evidence>
<dbReference type="PANTHER" id="PTHR43228">
    <property type="entry name" value="TWO-COMPONENT RESPONSE REGULATOR"/>
    <property type="match status" value="1"/>
</dbReference>
<evidence type="ECO:0000256" key="1">
    <source>
        <dbReference type="PROSITE-ProRule" id="PRU00169"/>
    </source>
</evidence>
<dbReference type="Pfam" id="PF00072">
    <property type="entry name" value="Response_reg"/>
    <property type="match status" value="1"/>
</dbReference>
<reference evidence="4 6" key="2">
    <citation type="submission" date="2023-10" db="EMBL/GenBank/DDBJ databases">
        <title>To unveil natural product biosynthetic capacity in Pseudoalteromonas.</title>
        <authorList>
            <person name="Wang J."/>
        </authorList>
    </citation>
    <scope>NUCLEOTIDE SEQUENCE [LARGE SCALE GENOMIC DNA]</scope>
    <source>
        <strain evidence="4 6">DSM 15914</strain>
    </source>
</reference>
<dbReference type="Gene3D" id="3.40.50.2300">
    <property type="match status" value="1"/>
</dbReference>
<evidence type="ECO:0000313" key="3">
    <source>
        <dbReference type="EMBL" id="NLR22882.1"/>
    </source>
</evidence>
<dbReference type="RefSeq" id="WP_010372125.1">
    <property type="nucleotide sequence ID" value="NZ_CBCSDF010000012.1"/>
</dbReference>
<evidence type="ECO:0000259" key="2">
    <source>
        <dbReference type="PROSITE" id="PS50110"/>
    </source>
</evidence>
<gene>
    <name evidence="3" type="ORF">F9Y85_16530</name>
    <name evidence="4" type="ORF">R5H13_14180</name>
</gene>
<evidence type="ECO:0000313" key="5">
    <source>
        <dbReference type="Proteomes" id="UP000646877"/>
    </source>
</evidence>
<dbReference type="PANTHER" id="PTHR43228:SF1">
    <property type="entry name" value="TWO-COMPONENT RESPONSE REGULATOR ARR22"/>
    <property type="match status" value="1"/>
</dbReference>
<dbReference type="GO" id="GO:0000160">
    <property type="term" value="P:phosphorelay signal transduction system"/>
    <property type="evidence" value="ECO:0007669"/>
    <property type="project" value="InterPro"/>
</dbReference>
<dbReference type="Proteomes" id="UP001304419">
    <property type="component" value="Chromosome 1"/>
</dbReference>
<dbReference type="Proteomes" id="UP000646877">
    <property type="component" value="Unassembled WGS sequence"/>
</dbReference>
<accession>A0A8I2KRP0</accession>
<name>A0A8I2KRP0_9GAMM</name>
<feature type="modified residue" description="4-aspartylphosphate" evidence="1">
    <location>
        <position position="54"/>
    </location>
</feature>
<dbReference type="EMBL" id="WEIA01000011">
    <property type="protein sequence ID" value="NLR22882.1"/>
    <property type="molecule type" value="Genomic_DNA"/>
</dbReference>
<dbReference type="CDD" id="cd17593">
    <property type="entry name" value="REC_CheC-like"/>
    <property type="match status" value="1"/>
</dbReference>